<evidence type="ECO:0000259" key="9">
    <source>
        <dbReference type="PROSITE" id="PS50048"/>
    </source>
</evidence>
<feature type="domain" description="Zn(2)-C6 fungal-type" evidence="9">
    <location>
        <begin position="23"/>
        <end position="53"/>
    </location>
</feature>
<protein>
    <submittedName>
        <fullName evidence="10">Threonine synthase</fullName>
    </submittedName>
</protein>
<comment type="similarity">
    <text evidence="2">Belongs to the threonine synthase family.</text>
</comment>
<evidence type="ECO:0000256" key="2">
    <source>
        <dbReference type="ARBA" id="ARBA00005517"/>
    </source>
</evidence>
<dbReference type="InterPro" id="IPR004450">
    <property type="entry name" value="Thr_synthase-like"/>
</dbReference>
<comment type="cofactor">
    <cofactor evidence="1 7">
        <name>pyridoxal 5'-phosphate</name>
        <dbReference type="ChEBI" id="CHEBI:597326"/>
    </cofactor>
</comment>
<dbReference type="SUPFAM" id="SSF57701">
    <property type="entry name" value="Zn2/Cys6 DNA-binding domain"/>
    <property type="match status" value="1"/>
</dbReference>
<dbReference type="InterPro" id="IPR036052">
    <property type="entry name" value="TrpB-like_PALP_sf"/>
</dbReference>
<dbReference type="Pfam" id="PF00172">
    <property type="entry name" value="Zn_clus"/>
    <property type="match status" value="1"/>
</dbReference>
<dbReference type="GO" id="GO:0004795">
    <property type="term" value="F:threonine synthase activity"/>
    <property type="evidence" value="ECO:0007669"/>
    <property type="project" value="TreeGrafter"/>
</dbReference>
<evidence type="ECO:0000313" key="10">
    <source>
        <dbReference type="EMBL" id="ELU42812.1"/>
    </source>
</evidence>
<dbReference type="InterPro" id="IPR001138">
    <property type="entry name" value="Zn2Cys6_DnaBD"/>
</dbReference>
<evidence type="ECO:0000313" key="11">
    <source>
        <dbReference type="Proteomes" id="UP000011668"/>
    </source>
</evidence>
<comment type="pathway">
    <text evidence="6">Amino-acid biosynthesis.</text>
</comment>
<dbReference type="OrthoDB" id="5203861at2759"/>
<dbReference type="InterPro" id="IPR021858">
    <property type="entry name" value="Fun_TF"/>
</dbReference>
<dbReference type="PROSITE" id="PS00165">
    <property type="entry name" value="DEHYDRATASE_SER_THR"/>
    <property type="match status" value="1"/>
</dbReference>
<dbReference type="GO" id="GO:0000981">
    <property type="term" value="F:DNA-binding transcription factor activity, RNA polymerase II-specific"/>
    <property type="evidence" value="ECO:0007669"/>
    <property type="project" value="InterPro"/>
</dbReference>
<feature type="region of interest" description="Disordered" evidence="8">
    <location>
        <begin position="977"/>
        <end position="1004"/>
    </location>
</feature>
<evidence type="ECO:0000256" key="3">
    <source>
        <dbReference type="ARBA" id="ARBA00022605"/>
    </source>
</evidence>
<keyword evidence="4 7" id="KW-0663">Pyridoxal phosphate</keyword>
<dbReference type="InterPro" id="IPR036864">
    <property type="entry name" value="Zn2-C6_fun-type_DNA-bd_sf"/>
</dbReference>
<dbReference type="InterPro" id="IPR037158">
    <property type="entry name" value="Thr_synth_N_sf"/>
</dbReference>
<dbReference type="NCBIfam" id="TIGR00260">
    <property type="entry name" value="thrC"/>
    <property type="match status" value="1"/>
</dbReference>
<comment type="caution">
    <text evidence="10">The sequence shown here is derived from an EMBL/GenBank/DDBJ whole genome shotgun (WGS) entry which is preliminary data.</text>
</comment>
<reference evidence="10 11" key="1">
    <citation type="journal article" date="2013" name="Nat. Commun.">
        <title>The evolution and pathogenic mechanisms of the rice sheath blight pathogen.</title>
        <authorList>
            <person name="Zheng A."/>
            <person name="Lin R."/>
            <person name="Xu L."/>
            <person name="Qin P."/>
            <person name="Tang C."/>
            <person name="Ai P."/>
            <person name="Zhang D."/>
            <person name="Liu Y."/>
            <person name="Sun Z."/>
            <person name="Feng H."/>
            <person name="Wang Y."/>
            <person name="Chen Y."/>
            <person name="Liang X."/>
            <person name="Fu R."/>
            <person name="Li Q."/>
            <person name="Zhang J."/>
            <person name="Yu X."/>
            <person name="Xie Z."/>
            <person name="Ding L."/>
            <person name="Guan P."/>
            <person name="Tang J."/>
            <person name="Liang Y."/>
            <person name="Wang S."/>
            <person name="Deng Q."/>
            <person name="Li S."/>
            <person name="Zhu J."/>
            <person name="Wang L."/>
            <person name="Liu H."/>
            <person name="Li P."/>
        </authorList>
    </citation>
    <scope>NUCLEOTIDE SEQUENCE [LARGE SCALE GENOMIC DNA]</scope>
    <source>
        <strain evidence="11">AG-1 IA</strain>
    </source>
</reference>
<dbReference type="PANTHER" id="PTHR42690:SF1">
    <property type="entry name" value="THREONINE SYNTHASE-LIKE 2"/>
    <property type="match status" value="1"/>
</dbReference>
<evidence type="ECO:0000256" key="6">
    <source>
        <dbReference type="ARBA" id="ARBA00029440"/>
    </source>
</evidence>
<dbReference type="InterPro" id="IPR000634">
    <property type="entry name" value="Ser/Thr_deHydtase_PyrdxlP-BS"/>
</dbReference>
<dbReference type="InterPro" id="IPR029144">
    <property type="entry name" value="Thr_synth_N"/>
</dbReference>
<dbReference type="FunFam" id="3.90.1380.10:FF:000003">
    <property type="entry name" value="THR4p Threonine synthase"/>
    <property type="match status" value="1"/>
</dbReference>
<evidence type="ECO:0000256" key="7">
    <source>
        <dbReference type="PIRSR" id="PIRSR604450-51"/>
    </source>
</evidence>
<dbReference type="STRING" id="983506.L8X164"/>
<dbReference type="PROSITE" id="PS50048">
    <property type="entry name" value="ZN2_CY6_FUNGAL_2"/>
    <property type="match status" value="1"/>
</dbReference>
<dbReference type="Gene3D" id="3.90.1380.10">
    <property type="entry name" value="Threonine synthase, N-terminal domain"/>
    <property type="match status" value="1"/>
</dbReference>
<dbReference type="PROSITE" id="PS00463">
    <property type="entry name" value="ZN2_CY6_FUNGAL_1"/>
    <property type="match status" value="1"/>
</dbReference>
<dbReference type="Pfam" id="PF14821">
    <property type="entry name" value="Thr_synth_N"/>
    <property type="match status" value="1"/>
</dbReference>
<keyword evidence="11" id="KW-1185">Reference proteome</keyword>
<evidence type="ECO:0000256" key="5">
    <source>
        <dbReference type="ARBA" id="ARBA00023239"/>
    </source>
</evidence>
<evidence type="ECO:0000256" key="8">
    <source>
        <dbReference type="SAM" id="MobiDB-lite"/>
    </source>
</evidence>
<dbReference type="InterPro" id="IPR051166">
    <property type="entry name" value="Threonine_Synthase"/>
</dbReference>
<dbReference type="Pfam" id="PF11951">
    <property type="entry name" value="Fungal_trans_2"/>
    <property type="match status" value="1"/>
</dbReference>
<dbReference type="CDD" id="cd00067">
    <property type="entry name" value="GAL4"/>
    <property type="match status" value="1"/>
</dbReference>
<evidence type="ECO:0000256" key="4">
    <source>
        <dbReference type="ARBA" id="ARBA00022898"/>
    </source>
</evidence>
<dbReference type="CDD" id="cd01560">
    <property type="entry name" value="Thr-synth_2"/>
    <property type="match status" value="1"/>
</dbReference>
<dbReference type="PANTHER" id="PTHR42690">
    <property type="entry name" value="THREONINE SYNTHASE FAMILY MEMBER"/>
    <property type="match status" value="1"/>
</dbReference>
<sequence length="1194" mass="132503">MFFMLWSDHNPTEMPGFKRSMTGCTKCKYSHKKCDETKPRCLRCLTLGKACVYNYVKYPEDERHRITRTKPGPRKAMYAQSTSKMIQNVLSCTSAVNADSSIASSSSGSSKYYAHSPPLSTWVTESHPSSALTPRQNITNSSPSMCATFLSPPPHGNIVSPCVLLEPTSPLANTLEVYSTTPTTYNLEPLELARTDLRYLDAANDEDTDLKEVQIILHTSPFVDKNSRDNTLPFVLYCCESSWPARCPAKKHSKFCLDSQWAIASIFEPRRMAYNMRDQVIGQFSSEGSRVRTILIANVMSIYARNLVVDNEGMSLLNRLALAVQTRSSLFMTTPPSLNPLDKQDAIRELDSILEILALQLHTQPTSDCIRSLDYAAPVFRRACTEPIGQPLNLPSILMDSNLNLRHFAYIDIMANVTLGKSTYFQYETPFSLELCETMSQRQNSCGLVWLYGVPDQFILLFAWINNLSQAPEATNNSELVAWIESNLSRINIPVDDLGDPSLRVGRVLVQECWSFMRLVRGVQPARHPDSYLVSPMVVAGVATINERDRDTLRQRIIGVRESAQPGTAGNDVMMKLEHIWARTRSEGRAAVWTDLRTAGLRIHSNCGDLLDFVCHSSGSQIATGLVSAEYSQFTTTFVHDLTTSDSYLSTPFGFRENDWLVYEQVVSKMTIRYFSTRGGEERLTFEEAVLTGLAPNGGLYIPDSIPGLPQNWVTEWQNLSFIELAHTVLSLYIPESEVSSADLRNLVERSYGTFRHPETTPLHQLDETGERYILELFHGPTFAFKDVALQLLGNLFEYFLARRNVGKPLAEQERLTVVGATSGDTGRWKPSVSIYILHPLGRVSPIQEAQMTTVRDENVHNLAFRGTFDDCQDSVKALFADKEFNAKHRLGAVNSINWARILAQTVYYFHAYLSLVKSKGEDVKVQFVVPTGNFGDVLAGWYASRMGLPVGAPLGIATNSNDILARFWATGTYATSAEEPGTQTPSDPTAPAHGASDGKQASAVQETLSPAMDILVSSNFERLLWYLAQETGTDAGAAVASWMSKVKSNGRVSVPVTALEAARKEFVATRVSDEETTETIKKCFNLTNSYIADPHTAVGLCAAGKFAENNPSGVIQVALATAHPAKFSEAVESALSSSNSFDFERDVLPEEFKGLLQQERRVVHVGSLEDVRRVIEETESKRANDSITGRASI</sequence>
<dbReference type="SUPFAM" id="SSF53686">
    <property type="entry name" value="Tryptophan synthase beta subunit-like PLP-dependent enzymes"/>
    <property type="match status" value="1"/>
</dbReference>
<dbReference type="GO" id="GO:0030170">
    <property type="term" value="F:pyridoxal phosphate binding"/>
    <property type="evidence" value="ECO:0007669"/>
    <property type="project" value="InterPro"/>
</dbReference>
<name>L8X164_THACA</name>
<gene>
    <name evidence="10" type="ORF">AG1IA_03156</name>
</gene>
<proteinExistence type="inferred from homology"/>
<dbReference type="Gene3D" id="3.40.50.1100">
    <property type="match status" value="2"/>
</dbReference>
<accession>L8X164</accession>
<dbReference type="SMART" id="SM00066">
    <property type="entry name" value="GAL4"/>
    <property type="match status" value="1"/>
</dbReference>
<dbReference type="Proteomes" id="UP000011668">
    <property type="component" value="Unassembled WGS sequence"/>
</dbReference>
<dbReference type="Gene3D" id="4.10.240.10">
    <property type="entry name" value="Zn(2)-C6 fungal-type DNA-binding domain"/>
    <property type="match status" value="1"/>
</dbReference>
<keyword evidence="3" id="KW-0028">Amino-acid biosynthesis</keyword>
<dbReference type="EMBL" id="AFRT01000708">
    <property type="protein sequence ID" value="ELU42812.1"/>
    <property type="molecule type" value="Genomic_DNA"/>
</dbReference>
<keyword evidence="5" id="KW-0456">Lyase</keyword>
<dbReference type="HOGENOM" id="CLU_271495_0_0_1"/>
<evidence type="ECO:0000256" key="1">
    <source>
        <dbReference type="ARBA" id="ARBA00001933"/>
    </source>
</evidence>
<dbReference type="GO" id="GO:0008270">
    <property type="term" value="F:zinc ion binding"/>
    <property type="evidence" value="ECO:0007669"/>
    <property type="project" value="InterPro"/>
</dbReference>
<organism evidence="10 11">
    <name type="scientific">Thanatephorus cucumeris (strain AG1-IA)</name>
    <name type="common">Rice sheath blight fungus</name>
    <name type="synonym">Rhizoctonia solani</name>
    <dbReference type="NCBI Taxonomy" id="983506"/>
    <lineage>
        <taxon>Eukaryota</taxon>
        <taxon>Fungi</taxon>
        <taxon>Dikarya</taxon>
        <taxon>Basidiomycota</taxon>
        <taxon>Agaricomycotina</taxon>
        <taxon>Agaricomycetes</taxon>
        <taxon>Cantharellales</taxon>
        <taxon>Ceratobasidiaceae</taxon>
        <taxon>Rhizoctonia</taxon>
        <taxon>Rhizoctonia solani AG-1</taxon>
    </lineage>
</organism>
<dbReference type="AlphaFoldDB" id="L8X164"/>
<dbReference type="GO" id="GO:0009088">
    <property type="term" value="P:threonine biosynthetic process"/>
    <property type="evidence" value="ECO:0007669"/>
    <property type="project" value="TreeGrafter"/>
</dbReference>
<dbReference type="Pfam" id="PF24857">
    <property type="entry name" value="THR4_C"/>
    <property type="match status" value="1"/>
</dbReference>
<feature type="modified residue" description="N6-(pyridoxal phosphate)lysine" evidence="7">
    <location>
        <position position="786"/>
    </location>
</feature>